<feature type="compositionally biased region" description="Low complexity" evidence="1">
    <location>
        <begin position="369"/>
        <end position="378"/>
    </location>
</feature>
<reference evidence="3" key="1">
    <citation type="submission" date="2020-09" db="EMBL/GenBank/DDBJ databases">
        <authorList>
            <person name="Kikuchi T."/>
        </authorList>
    </citation>
    <scope>NUCLEOTIDE SEQUENCE</scope>
    <source>
        <strain evidence="3">Ka4C1</strain>
    </source>
</reference>
<dbReference type="Proteomes" id="UP000659654">
    <property type="component" value="Unassembled WGS sequence"/>
</dbReference>
<dbReference type="Proteomes" id="UP000582659">
    <property type="component" value="Unassembled WGS sequence"/>
</dbReference>
<gene>
    <name evidence="3" type="ORF">BXYJ_LOCUS10634</name>
</gene>
<evidence type="ECO:0000313" key="3">
    <source>
        <dbReference type="EMBL" id="CAD5229731.1"/>
    </source>
</evidence>
<evidence type="ECO:0000256" key="1">
    <source>
        <dbReference type="SAM" id="MobiDB-lite"/>
    </source>
</evidence>
<dbReference type="PANTHER" id="PTHR35450:SF2">
    <property type="entry name" value="REVERSE TRANSCRIPTASE DOMAIN-CONTAINING PROTEIN"/>
    <property type="match status" value="1"/>
</dbReference>
<evidence type="ECO:0000313" key="4">
    <source>
        <dbReference type="Proteomes" id="UP000659654"/>
    </source>
</evidence>
<keyword evidence="4" id="KW-1185">Reference proteome</keyword>
<dbReference type="Pfam" id="PF00078">
    <property type="entry name" value="RVT_1"/>
    <property type="match status" value="2"/>
</dbReference>
<dbReference type="InterPro" id="IPR043502">
    <property type="entry name" value="DNA/RNA_pol_sf"/>
</dbReference>
<dbReference type="EMBL" id="CAJFDI010000005">
    <property type="protein sequence ID" value="CAD5229731.1"/>
    <property type="molecule type" value="Genomic_DNA"/>
</dbReference>
<evidence type="ECO:0000259" key="2">
    <source>
        <dbReference type="PROSITE" id="PS50878"/>
    </source>
</evidence>
<dbReference type="SUPFAM" id="SSF56672">
    <property type="entry name" value="DNA/RNA polymerases"/>
    <property type="match status" value="2"/>
</dbReference>
<dbReference type="InterPro" id="IPR000477">
    <property type="entry name" value="RT_dom"/>
</dbReference>
<feature type="region of interest" description="Disordered" evidence="1">
    <location>
        <begin position="1598"/>
        <end position="1637"/>
    </location>
</feature>
<dbReference type="OrthoDB" id="5798715at2759"/>
<accession>A0A811LPZ6</accession>
<organism evidence="3 4">
    <name type="scientific">Bursaphelenchus xylophilus</name>
    <name type="common">Pinewood nematode worm</name>
    <name type="synonym">Aphelenchoides xylophilus</name>
    <dbReference type="NCBI Taxonomy" id="6326"/>
    <lineage>
        <taxon>Eukaryota</taxon>
        <taxon>Metazoa</taxon>
        <taxon>Ecdysozoa</taxon>
        <taxon>Nematoda</taxon>
        <taxon>Chromadorea</taxon>
        <taxon>Rhabditida</taxon>
        <taxon>Tylenchina</taxon>
        <taxon>Tylenchomorpha</taxon>
        <taxon>Aphelenchoidea</taxon>
        <taxon>Aphelenchoididae</taxon>
        <taxon>Bursaphelenchus</taxon>
    </lineage>
</organism>
<name>A0A811LPZ6_BURXY</name>
<dbReference type="PROSITE" id="PS50878">
    <property type="entry name" value="RT_POL"/>
    <property type="match status" value="2"/>
</dbReference>
<comment type="caution">
    <text evidence="3">The sequence shown here is derived from an EMBL/GenBank/DDBJ whole genome shotgun (WGS) entry which is preliminary data.</text>
</comment>
<feature type="region of interest" description="Disordered" evidence="1">
    <location>
        <begin position="117"/>
        <end position="185"/>
    </location>
</feature>
<feature type="region of interest" description="Disordered" evidence="1">
    <location>
        <begin position="1374"/>
        <end position="1414"/>
    </location>
</feature>
<protein>
    <submittedName>
        <fullName evidence="3">(pine wood nematode) hypothetical protein</fullName>
    </submittedName>
</protein>
<feature type="region of interest" description="Disordered" evidence="1">
    <location>
        <begin position="369"/>
        <end position="408"/>
    </location>
</feature>
<dbReference type="PANTHER" id="PTHR35450">
    <property type="entry name" value="REVERSE TRANSCRIPTASE DOMAIN-CONTAINING PROTEIN"/>
    <property type="match status" value="1"/>
</dbReference>
<dbReference type="EMBL" id="CAJFCV020000005">
    <property type="protein sequence ID" value="CAG9120464.1"/>
    <property type="molecule type" value="Genomic_DNA"/>
</dbReference>
<feature type="compositionally biased region" description="Low complexity" evidence="1">
    <location>
        <begin position="1598"/>
        <end position="1607"/>
    </location>
</feature>
<proteinExistence type="predicted"/>
<feature type="domain" description="Reverse transcriptase" evidence="2">
    <location>
        <begin position="690"/>
        <end position="979"/>
    </location>
</feature>
<sequence>MSRVIWKLHPAAMASRVKLLTFINQYLAAADYDVRVPGVYRYKTESDRRGVKGFPLLRESVEFTFYLFKNLTTTSTRLDYRPRFGRRYFNCFLPLSESGILAFSVVTAGSSFLSRASASSGTSGPIDGVCSGRGLDGPKRRAGEYTGEVSTSERGVPNSYRTPGQGPSFVPRSPGTSPIVSPERRRRRLANAVSPTIGLGLSNAPVAGSQTDGGRNAGPLLNAGTDQNAGVVDTGGRVFWSTQEKTRLKYEYDRLRERRRRDKVRNPTVDKAMEILWEDLRLKIEDRYGVTLPQRSASSLKNQYPKVILRGLPDSGLPWAGVQVNDTGQVVVVDHAEAATLRGSSPAAVDGEAEEPVVPPLPAAEVVESAADAAVPDPQSEIVADQGVETRPVENPPANSRETETEPVEVEPYLEGQYKFFVSKILGKSMWRKPIKYPRRVPETLWRQANELIERSIRQGEVSIQSLNCMVYAAGCAVKSSLDKKDQEAKRRESEWYACRKAEIKALERYLNFIDLELKRRSASRPLTSRQRQNLGVLITKYGRARVRSGVRLSELQAMLRDALVGIRKCMAKRSADKKRKQGKFVPIQRYLEPSSAEPRLSPDTVRAYWNDIVGSSQQSTSDSTIQDWSSNLSVPSQELNASKIMGWWRAAVSKSKPNKAAGPDGIPGVLWKRFRSASEWVCTWLYRLLQKRRIITPRWLSVGRVVLLPKKGPLEDPANYRPIACLNTVYKLITSVVEMAVREQIQACPGLVPYEQIANRKGVWGCTHASIVDRMITGASREGKGGGFPDLRVLFYDCKKAFDSVNRDHMFAVLRVANVNVKVVHLLHTLSQQWCVRYELRRNNRVERSSPLRVKRGLLQGDTLSPTWFCLCMAPISASIKTLNPGPTLRPNMGNGRNRGQVAIQVSHVFYMDDLKVYCPRVADQRRMEQNIPQLFGEIGLSINASKSAAAAAVGRYVESELPVLGTKDEYKYLGIESGFVVNEVAALDRMQAVLLNRVEAILSVKEHTVGQRRDAIRAKAIPGGAYILGHIILSDLDPRGAAERMRRLDIEIRRLVKSAGILHDKCSTARIHLSCEQGGLAWPSMERAYYVAVAYSASYLLTSQDETISRARDYFVSGRLSNKFTVYKHLTSIVDSLGLSVELPDPNGLPTGQPSVLARTIARAIDAKLEAQWKETLLTYQRAGRVERADPTVVDHANSYHWLRKAWINEKAYQHAVSVMEGTLLEGVNPHGVLTMCRACKAPSASIAHIITGCAELRKSHMKVRHDGVTRWLYNALTEVDGSLPKFHYTQQIPAEMRGERLTVRYDSDIVTPNKPRHNRPDLVVFDSTRKVIYIVEVSVTWLSVLQKQYDNKLNRTAFFCTVNRKRRAGEYTGEVSTSERGVPNSYRTPGQGPSFVPRSPGTSPIVSPERRRRRLANAVSPTIGLGLSNAPVAGSQTDGGRNAGPLLNAGTDQNAGVVDTGGRVFWSTQEKTRLKYEYDRLRERRRRDKVRNPTVDKAMEILWEDLRLKIEDRYGVTLPQRSASSLKNQYPKVILRGLPDSGLPWAGVQVNDTGQVVVVDHAEAATLRGSSPAAVDGEAEEPVVPPLPAAEVVESAADAAVPDPQSEIVADQGVETRPVENPPANSRETETEPVEVEPYLEGQYKFFVSKILGKSMWRKPIKYPRRVPETLWRQANELIERSIRQGEVSIQSLNCMVYAAGCAVKSSLDKKDQEAKRRESEWYACRKAEIKALERYLNFIDLELKRRSASRPLTSRQRQNLGVLITKYGRARVRSGVRLSELQAMLRDALVGIRKCMAKRSADKKRKQGKFVPIQRYLEPSSAEPRLSPDTVRAYWNDIVGSSQQSTSDSTIQDWSSNLSVPSQELNASKIMGWWRAAVSKSKPNKAAGPDGIPGVLWKRFRSASEWVCTWLYRLLQKRRIITPRWLSVGRVVLLPKKGPLEDPANYRPIACLNTVYKLITSVVEMAVREQIQACPGLVPYEQIANRKGVWGCTHASIVDRMITGASREGKGGGFPDLRVLFYDCKKAFDSVNRDHMFAVLRVANVNVKVVHLLHTLSQQWCVRYELRRNNRVERSSPLRVKRGLLQGDTLSPTWFCLCMAPISASIKTLNPGPTLRPNMGNGRNRGQVAIQVSHVFYMDDLKVYCPRVADQRRMEQNIPQLFGEIGLSINASKSAAAAAVGRYVESELPVLGTKDEYKYLGIESGFVVNEVAALDRMQAVLLNRVEAILSVKEHTVGQRRDAIRAKAIPGGAYILGHIILSDLDPRGAAERMRRLDIEIRRLVKSAGILHDKCSTARIHLSCEQGGLAWPSMERAYYVAVAYSASYLLTSQDETISRARDYFVSGRLSNKFTVYKHLTSIVDSLGLSVELPDPNGLPTGQPSVLARTIARAIDAKLEAQWKETLLTYQRAGRVERADPTVVDHANSYHWLRKAWINEKAYQHAVSVMEGTLLEGVNPHGVLTMCRACKAPSASIAHIITGCAELRKSHMKVRHDGVTRWLYNALTEVDGSLPKFHYTQQIPAEMRGERLTVRYDSDIVTPNKPRHNRPDLVVFDSTRKVIYIVEVSVTWLSVLQKQYDNKLNRYAVNSNHEFSESIPYPPGVNLANEIRVLYPQFTGGVKVFPMIISPTGEVHMQFVPHLAELLENPNIPRILEKIQRSVVLGTDYIIRSYFAM</sequence>
<dbReference type="CDD" id="cd01650">
    <property type="entry name" value="RT_nLTR_like"/>
    <property type="match status" value="2"/>
</dbReference>
<feature type="domain" description="Reverse transcriptase" evidence="2">
    <location>
        <begin position="1919"/>
        <end position="2208"/>
    </location>
</feature>